<gene>
    <name evidence="2" type="ORF">CLAFUR5_08461</name>
</gene>
<feature type="chain" id="PRO_5040397412" description="DUF4185 domain-containing protein" evidence="1">
    <location>
        <begin position="17"/>
        <end position="406"/>
    </location>
</feature>
<evidence type="ECO:0008006" key="4">
    <source>
        <dbReference type="Google" id="ProtNLM"/>
    </source>
</evidence>
<dbReference type="GeneID" id="71988339"/>
<reference evidence="2" key="1">
    <citation type="submission" date="2021-12" db="EMBL/GenBank/DDBJ databases">
        <authorList>
            <person name="Zaccaron A."/>
            <person name="Stergiopoulos I."/>
        </authorList>
    </citation>
    <scope>NUCLEOTIDE SEQUENCE</scope>
    <source>
        <strain evidence="2">Race5_Kim</strain>
    </source>
</reference>
<dbReference type="KEGG" id="ffu:CLAFUR5_08461"/>
<dbReference type="EMBL" id="CP090165">
    <property type="protein sequence ID" value="UJO15313.1"/>
    <property type="molecule type" value="Genomic_DNA"/>
</dbReference>
<name>A0A9Q8P6R6_PASFU</name>
<sequence length="406" mass="43828">MGKYMLLAALAAQTMAAPLDMSTGDLETRQAKMPQFKSATYIGNVTDPNLDRDSCGSVRIGTRAFWTCRDTMVNKNGVSVLPVISSTVGWTDPQSKGGPVIKTTGNPVGVGSTGTSPILQMYGYPRTDNIVPYFPLTASECNTNVAGACPDGSRWAIWPDSPPLISQTSSNGASAVGYTWVPKAHLYGFLQTYTPQPAASLYRSTYLATTNKNTLPSVRLIAEEFWKTSEINFGRYGGVTRNGVTYMYGQANPGVGTSTCLARVTSTRVEQRASYQYYNNTAKSWSNTMPSINSTDCGLPNAGAGGQGTFYYSTYYASYVWIGQAELEPVANFYISTAPAPEGPWVKPYLLWQGQNGDAFVGAYTLQAHPSLLPSNNAAENGIYLSYTKPMATGPYTTPLVYVQFA</sequence>
<proteinExistence type="predicted"/>
<protein>
    <recommendedName>
        <fullName evidence="4">DUF4185 domain-containing protein</fullName>
    </recommendedName>
</protein>
<accession>A0A9Q8P6R6</accession>
<feature type="signal peptide" evidence="1">
    <location>
        <begin position="1"/>
        <end position="16"/>
    </location>
</feature>
<organism evidence="2 3">
    <name type="scientific">Passalora fulva</name>
    <name type="common">Tomato leaf mold</name>
    <name type="synonym">Cladosporium fulvum</name>
    <dbReference type="NCBI Taxonomy" id="5499"/>
    <lineage>
        <taxon>Eukaryota</taxon>
        <taxon>Fungi</taxon>
        <taxon>Dikarya</taxon>
        <taxon>Ascomycota</taxon>
        <taxon>Pezizomycotina</taxon>
        <taxon>Dothideomycetes</taxon>
        <taxon>Dothideomycetidae</taxon>
        <taxon>Mycosphaerellales</taxon>
        <taxon>Mycosphaerellaceae</taxon>
        <taxon>Fulvia</taxon>
    </lineage>
</organism>
<dbReference type="OrthoDB" id="2583188at2759"/>
<evidence type="ECO:0000313" key="3">
    <source>
        <dbReference type="Proteomes" id="UP000756132"/>
    </source>
</evidence>
<evidence type="ECO:0000256" key="1">
    <source>
        <dbReference type="SAM" id="SignalP"/>
    </source>
</evidence>
<evidence type="ECO:0000313" key="2">
    <source>
        <dbReference type="EMBL" id="UJO15313.1"/>
    </source>
</evidence>
<keyword evidence="1" id="KW-0732">Signal</keyword>
<keyword evidence="3" id="KW-1185">Reference proteome</keyword>
<dbReference type="AlphaFoldDB" id="A0A9Q8P6R6"/>
<dbReference type="RefSeq" id="XP_047759679.1">
    <property type="nucleotide sequence ID" value="XM_047907609.1"/>
</dbReference>
<reference evidence="2" key="2">
    <citation type="journal article" date="2022" name="Microb. Genom.">
        <title>A chromosome-scale genome assembly of the tomato pathogen Cladosporium fulvum reveals a compartmentalized genome architecture and the presence of a dispensable chromosome.</title>
        <authorList>
            <person name="Zaccaron A.Z."/>
            <person name="Chen L.H."/>
            <person name="Samaras A."/>
            <person name="Stergiopoulos I."/>
        </authorList>
    </citation>
    <scope>NUCLEOTIDE SEQUENCE</scope>
    <source>
        <strain evidence="2">Race5_Kim</strain>
    </source>
</reference>
<dbReference type="Proteomes" id="UP000756132">
    <property type="component" value="Chromosome 3"/>
</dbReference>